<dbReference type="EMBL" id="CADCUW010000258">
    <property type="protein sequence ID" value="CAA9412945.1"/>
    <property type="molecule type" value="Genomic_DNA"/>
</dbReference>
<feature type="site" description="Important for catalytic activity" evidence="7">
    <location>
        <position position="221"/>
    </location>
</feature>
<evidence type="ECO:0000313" key="8">
    <source>
        <dbReference type="EMBL" id="CAA9412945.1"/>
    </source>
</evidence>
<dbReference type="PANTHER" id="PTHR30518:SF2">
    <property type="entry name" value="ENDOLYTIC MUREIN TRANSGLYCOSYLASE"/>
    <property type="match status" value="1"/>
</dbReference>
<dbReference type="NCBIfam" id="TIGR00247">
    <property type="entry name" value="endolytic transglycosylase MltG"/>
    <property type="match status" value="1"/>
</dbReference>
<comment type="catalytic activity">
    <reaction evidence="7">
        <text>a peptidoglycan chain = a peptidoglycan chain with N-acetyl-1,6-anhydromuramyl-[peptide] at the reducing end + a peptidoglycan chain with N-acetylglucosamine at the non-reducing end.</text>
        <dbReference type="EC" id="4.2.2.29"/>
    </reaction>
</comment>
<dbReference type="GO" id="GO:0005886">
    <property type="term" value="C:plasma membrane"/>
    <property type="evidence" value="ECO:0007669"/>
    <property type="project" value="UniProtKB-UniRule"/>
</dbReference>
<dbReference type="GO" id="GO:0071555">
    <property type="term" value="P:cell wall organization"/>
    <property type="evidence" value="ECO:0007669"/>
    <property type="project" value="UniProtKB-KW"/>
</dbReference>
<keyword evidence="1 7" id="KW-1003">Cell membrane</keyword>
<name>A0A6J4PJU5_9ACTN</name>
<dbReference type="AlphaFoldDB" id="A0A6J4PJU5"/>
<reference evidence="8" key="1">
    <citation type="submission" date="2020-02" db="EMBL/GenBank/DDBJ databases">
        <authorList>
            <person name="Meier V. D."/>
        </authorList>
    </citation>
    <scope>NUCLEOTIDE SEQUENCE</scope>
    <source>
        <strain evidence="8">AVDCRST_MAG01</strain>
    </source>
</reference>
<protein>
    <recommendedName>
        <fullName evidence="7">Endolytic murein transglycosylase</fullName>
        <ecNumber evidence="7">4.2.2.29</ecNumber>
    </recommendedName>
    <alternativeName>
        <fullName evidence="7">Peptidoglycan lytic transglycosylase</fullName>
    </alternativeName>
    <alternativeName>
        <fullName evidence="7">Peptidoglycan polymerization terminase</fullName>
    </alternativeName>
</protein>
<evidence type="ECO:0000256" key="7">
    <source>
        <dbReference type="HAMAP-Rule" id="MF_02065"/>
    </source>
</evidence>
<keyword evidence="6 7" id="KW-0961">Cell wall biogenesis/degradation</keyword>
<organism evidence="8">
    <name type="scientific">uncultured Rubrobacteraceae bacterium</name>
    <dbReference type="NCBI Taxonomy" id="349277"/>
    <lineage>
        <taxon>Bacteria</taxon>
        <taxon>Bacillati</taxon>
        <taxon>Actinomycetota</taxon>
        <taxon>Rubrobacteria</taxon>
        <taxon>Rubrobacterales</taxon>
        <taxon>Rubrobacteraceae</taxon>
        <taxon>environmental samples</taxon>
    </lineage>
</organism>
<evidence type="ECO:0000256" key="5">
    <source>
        <dbReference type="ARBA" id="ARBA00023239"/>
    </source>
</evidence>
<keyword evidence="2 7" id="KW-0812">Transmembrane</keyword>
<gene>
    <name evidence="7" type="primary">mltG</name>
    <name evidence="8" type="ORF">AVDCRST_MAG01-01-1735</name>
</gene>
<dbReference type="InterPro" id="IPR003770">
    <property type="entry name" value="MLTG-like"/>
</dbReference>
<dbReference type="HAMAP" id="MF_02065">
    <property type="entry name" value="MltG"/>
    <property type="match status" value="1"/>
</dbReference>
<sequence length="335" mass="36752">MGPTVLGVLLLAGVVAAVYFIYTSAVAGGVEEAEGRPVGVEVVRGDTLSTVAEKLERAGVIQSALIFKVEARVDGNSDTSIKTGRYTFDPGTDTDAILSKLTAGRAVPSVSVTLPEGLTLQETVRTVAEGTEIPAWEFESAARRTDYGYAFLENDAIETTEGYLFPRRYDFEEGVTAPQVVDRMLGQYLTETEGLDIAGAKRRLNLTEHELVTVASLIERESANAGERPVIASVIYNRLRKDMPLQIDATIQYALKRPKESLSYADLRVDSPYNTYENTGLPPGPICSPSLQSLQAAMDPARTDYLYYVLKANDEEHFFTADYRAFLREKKEAGR</sequence>
<evidence type="ECO:0000256" key="6">
    <source>
        <dbReference type="ARBA" id="ARBA00023316"/>
    </source>
</evidence>
<dbReference type="PANTHER" id="PTHR30518">
    <property type="entry name" value="ENDOLYTIC MUREIN TRANSGLYCOSYLASE"/>
    <property type="match status" value="1"/>
</dbReference>
<keyword evidence="4 7" id="KW-0472">Membrane</keyword>
<comment type="function">
    <text evidence="7">Functions as a peptidoglycan terminase that cleaves nascent peptidoglycan strands endolytically to terminate their elongation.</text>
</comment>
<keyword evidence="3 7" id="KW-1133">Transmembrane helix</keyword>
<evidence type="ECO:0000256" key="1">
    <source>
        <dbReference type="ARBA" id="ARBA00022475"/>
    </source>
</evidence>
<dbReference type="Pfam" id="PF02618">
    <property type="entry name" value="YceG"/>
    <property type="match status" value="1"/>
</dbReference>
<evidence type="ECO:0000256" key="2">
    <source>
        <dbReference type="ARBA" id="ARBA00022692"/>
    </source>
</evidence>
<dbReference type="GO" id="GO:0008932">
    <property type="term" value="F:lytic endotransglycosylase activity"/>
    <property type="evidence" value="ECO:0007669"/>
    <property type="project" value="UniProtKB-UniRule"/>
</dbReference>
<evidence type="ECO:0000256" key="4">
    <source>
        <dbReference type="ARBA" id="ARBA00023136"/>
    </source>
</evidence>
<dbReference type="GO" id="GO:0009252">
    <property type="term" value="P:peptidoglycan biosynthetic process"/>
    <property type="evidence" value="ECO:0007669"/>
    <property type="project" value="UniProtKB-UniRule"/>
</dbReference>
<dbReference type="CDD" id="cd08010">
    <property type="entry name" value="MltG_like"/>
    <property type="match status" value="1"/>
</dbReference>
<accession>A0A6J4PJU5</accession>
<dbReference type="Gene3D" id="3.30.1490.480">
    <property type="entry name" value="Endolytic murein transglycosylase"/>
    <property type="match status" value="1"/>
</dbReference>
<dbReference type="EC" id="4.2.2.29" evidence="7"/>
<comment type="similarity">
    <text evidence="7">Belongs to the transglycosylase MltG family.</text>
</comment>
<proteinExistence type="inferred from homology"/>
<evidence type="ECO:0000256" key="3">
    <source>
        <dbReference type="ARBA" id="ARBA00022989"/>
    </source>
</evidence>
<keyword evidence="5 7" id="KW-0456">Lyase</keyword>